<evidence type="ECO:0000256" key="9">
    <source>
        <dbReference type="SAM" id="SignalP"/>
    </source>
</evidence>
<evidence type="ECO:0000256" key="8">
    <source>
        <dbReference type="SAM" id="MobiDB-lite"/>
    </source>
</evidence>
<keyword evidence="9" id="KW-0732">Signal</keyword>
<protein>
    <recommendedName>
        <fullName evidence="1">diphosphoinositol-polyphosphate diphosphatase</fullName>
        <ecNumber evidence="1">3.6.1.52</ecNumber>
    </recommendedName>
</protein>
<dbReference type="EC" id="3.6.1.52" evidence="1"/>
<evidence type="ECO:0000256" key="4">
    <source>
        <dbReference type="ARBA" id="ARBA00047342"/>
    </source>
</evidence>
<keyword evidence="2" id="KW-0378">Hydrolase</keyword>
<evidence type="ECO:0000256" key="6">
    <source>
        <dbReference type="ARBA" id="ARBA00047927"/>
    </source>
</evidence>
<evidence type="ECO:0000313" key="12">
    <source>
        <dbReference type="Proteomes" id="UP001164743"/>
    </source>
</evidence>
<evidence type="ECO:0000256" key="3">
    <source>
        <dbReference type="ARBA" id="ARBA00044949"/>
    </source>
</evidence>
<dbReference type="InterPro" id="IPR029021">
    <property type="entry name" value="Prot-tyrosine_phosphatase-like"/>
</dbReference>
<sequence>MANHPLSLSADPAMLLLSHSAAAADPADEDNNNTPTLAHMPALPSTLSADHQLLPWLTPLPTNSSSASSASSSSSSSASSDSLSSPSSSSSSSPSLCRHHTLDPLEPEIPACFASSSLCLSTPASNPSSTRDPLKTTRPIFLLPGPALNHPHLNLASPQALNPPPNFAIVAPGIFRSSFPKPEHFQFLAQLKLRTILTLVQEPYPLELVKHYESVGIKLIQYAIPGNKEPFVHIPEDKIRLALRQVLDVRNHPMLIHCNKGKHRTGCLVGCLRKLQHWSSTAIFDEYRRYAFPKSRNMDQQFIELFDHSPVWEEVDPDFAPEWLDLSM</sequence>
<dbReference type="GeneID" id="77806843"/>
<feature type="region of interest" description="Disordered" evidence="8">
    <location>
        <begin position="62"/>
        <end position="101"/>
    </location>
</feature>
<feature type="compositionally biased region" description="Low complexity" evidence="8">
    <location>
        <begin position="64"/>
        <end position="96"/>
    </location>
</feature>
<dbReference type="SUPFAM" id="SSF52799">
    <property type="entry name" value="(Phosphotyrosine protein) phosphatases II"/>
    <property type="match status" value="1"/>
</dbReference>
<evidence type="ECO:0000313" key="11">
    <source>
        <dbReference type="EMBL" id="WAQ81534.1"/>
    </source>
</evidence>
<accession>A0ABY7CA23</accession>
<evidence type="ECO:0000256" key="1">
    <source>
        <dbReference type="ARBA" id="ARBA00012527"/>
    </source>
</evidence>
<dbReference type="InterPro" id="IPR016130">
    <property type="entry name" value="Tyr_Pase_AS"/>
</dbReference>
<name>A0ABY7CA23_9BASI</name>
<dbReference type="PRINTS" id="PR01911">
    <property type="entry name" value="PFDSPHPHTASE"/>
</dbReference>
<feature type="domain" description="Tyrosine-protein phosphatase" evidence="10">
    <location>
        <begin position="166"/>
        <end position="318"/>
    </location>
</feature>
<comment type="catalytic activity">
    <reaction evidence="5">
        <text>3,5-bis(diphospho)-1D-myo-inositol 1,2,4,6-tetrakisphosphate + H2O = 3-diphospho-1D-myo-inositol 1,2,4,5,6-pentakisphosphate + phosphate + 2 H(+)</text>
        <dbReference type="Rhea" id="RHEA:56312"/>
        <dbReference type="ChEBI" id="CHEBI:15377"/>
        <dbReference type="ChEBI" id="CHEBI:15378"/>
        <dbReference type="ChEBI" id="CHEBI:43474"/>
        <dbReference type="ChEBI" id="CHEBI:140372"/>
        <dbReference type="ChEBI" id="CHEBI:140374"/>
        <dbReference type="EC" id="3.6.1.52"/>
    </reaction>
    <physiologicalReaction direction="left-to-right" evidence="5">
        <dbReference type="Rhea" id="RHEA:56313"/>
    </physiologicalReaction>
</comment>
<dbReference type="PROSITE" id="PS00383">
    <property type="entry name" value="TYR_PHOSPHATASE_1"/>
    <property type="match status" value="1"/>
</dbReference>
<evidence type="ECO:0000256" key="5">
    <source>
        <dbReference type="ARBA" id="ARBA00047562"/>
    </source>
</evidence>
<reference evidence="11" key="1">
    <citation type="submission" date="2022-10" db="EMBL/GenBank/DDBJ databases">
        <title>Puccinia triticina Genome sequencing and assembly.</title>
        <authorList>
            <person name="Li C."/>
        </authorList>
    </citation>
    <scope>NUCLEOTIDE SEQUENCE</scope>
    <source>
        <strain evidence="11">Pt15</strain>
    </source>
</reference>
<dbReference type="CDD" id="cd14528">
    <property type="entry name" value="PFA-DSP_Siw14"/>
    <property type="match status" value="1"/>
</dbReference>
<dbReference type="Pfam" id="PF03162">
    <property type="entry name" value="Y_phosphatase2"/>
    <property type="match status" value="1"/>
</dbReference>
<organism evidence="11 12">
    <name type="scientific">Puccinia triticina</name>
    <dbReference type="NCBI Taxonomy" id="208348"/>
    <lineage>
        <taxon>Eukaryota</taxon>
        <taxon>Fungi</taxon>
        <taxon>Dikarya</taxon>
        <taxon>Basidiomycota</taxon>
        <taxon>Pucciniomycotina</taxon>
        <taxon>Pucciniomycetes</taxon>
        <taxon>Pucciniales</taxon>
        <taxon>Pucciniaceae</taxon>
        <taxon>Puccinia</taxon>
    </lineage>
</organism>
<dbReference type="RefSeq" id="XP_053017089.1">
    <property type="nucleotide sequence ID" value="XM_053165948.1"/>
</dbReference>
<dbReference type="InterPro" id="IPR020422">
    <property type="entry name" value="TYR_PHOSPHATASE_DUAL_dom"/>
</dbReference>
<dbReference type="PANTHER" id="PTHR31126">
    <property type="entry name" value="TYROSINE-PROTEIN PHOSPHATASE"/>
    <property type="match status" value="1"/>
</dbReference>
<comment type="catalytic activity">
    <reaction evidence="7">
        <text>6-diphospho-1D-myo-inositol pentakisphosphate + H2O = 1D-myo-inositol hexakisphosphate + phosphate + H(+)</text>
        <dbReference type="Rhea" id="RHEA:79703"/>
        <dbReference type="ChEBI" id="CHEBI:15377"/>
        <dbReference type="ChEBI" id="CHEBI:15378"/>
        <dbReference type="ChEBI" id="CHEBI:43474"/>
        <dbReference type="ChEBI" id="CHEBI:58130"/>
        <dbReference type="ChEBI" id="CHEBI:230534"/>
        <dbReference type="EC" id="3.6.1.52"/>
    </reaction>
    <physiologicalReaction direction="left-to-right" evidence="7">
        <dbReference type="Rhea" id="RHEA:79704"/>
    </physiologicalReaction>
</comment>
<evidence type="ECO:0000259" key="10">
    <source>
        <dbReference type="PROSITE" id="PS50054"/>
    </source>
</evidence>
<comment type="catalytic activity">
    <reaction evidence="4">
        <text>5-diphospho-1D-myo-inositol 1,2,3,4,6-pentakisphosphate + H2O = 1D-myo-inositol hexakisphosphate + phosphate + H(+)</text>
        <dbReference type="Rhea" id="RHEA:22384"/>
        <dbReference type="ChEBI" id="CHEBI:15377"/>
        <dbReference type="ChEBI" id="CHEBI:15378"/>
        <dbReference type="ChEBI" id="CHEBI:43474"/>
        <dbReference type="ChEBI" id="CHEBI:58130"/>
        <dbReference type="ChEBI" id="CHEBI:58628"/>
        <dbReference type="EC" id="3.6.1.52"/>
    </reaction>
    <physiologicalReaction direction="left-to-right" evidence="4">
        <dbReference type="Rhea" id="RHEA:22385"/>
    </physiologicalReaction>
</comment>
<dbReference type="PANTHER" id="PTHR31126:SF48">
    <property type="entry name" value="INOSITOL PHOSPHATASE SIW14"/>
    <property type="match status" value="1"/>
</dbReference>
<feature type="chain" id="PRO_5045504787" description="diphosphoinositol-polyphosphate diphosphatase" evidence="9">
    <location>
        <begin position="24"/>
        <end position="328"/>
    </location>
</feature>
<dbReference type="Gene3D" id="3.90.190.10">
    <property type="entry name" value="Protein tyrosine phosphatase superfamily"/>
    <property type="match status" value="1"/>
</dbReference>
<feature type="signal peptide" evidence="9">
    <location>
        <begin position="1"/>
        <end position="23"/>
    </location>
</feature>
<evidence type="ECO:0000256" key="7">
    <source>
        <dbReference type="ARBA" id="ARBA00048424"/>
    </source>
</evidence>
<dbReference type="PROSITE" id="PS50054">
    <property type="entry name" value="TYR_PHOSPHATASE_DUAL"/>
    <property type="match status" value="1"/>
</dbReference>
<proteinExistence type="inferred from homology"/>
<comment type="similarity">
    <text evidence="3">Belongs to the protein-tyrosine phosphatase family. Atypical dual-specificity phosphatase Siw14-like subfamily.</text>
</comment>
<evidence type="ECO:0000256" key="2">
    <source>
        <dbReference type="ARBA" id="ARBA00022801"/>
    </source>
</evidence>
<dbReference type="EMBL" id="CP110421">
    <property type="protein sequence ID" value="WAQ81534.1"/>
    <property type="molecule type" value="Genomic_DNA"/>
</dbReference>
<dbReference type="InterPro" id="IPR004861">
    <property type="entry name" value="Siw14-like"/>
</dbReference>
<dbReference type="InterPro" id="IPR020428">
    <property type="entry name" value="PFA-DSPs"/>
</dbReference>
<gene>
    <name evidence="11" type="ORF">PtA15_1A876</name>
</gene>
<dbReference type="Proteomes" id="UP001164743">
    <property type="component" value="Chromosome 1A"/>
</dbReference>
<keyword evidence="12" id="KW-1185">Reference proteome</keyword>
<comment type="catalytic activity">
    <reaction evidence="6">
        <text>1,5-bis(diphospho)-1D-myo-inositol 2,3,4,6-tetrakisphosphate + H2O = 1-diphospho-1D-myo-inositol 2,3,4,5,6-pentakisphosphate + phosphate + 2 H(+)</text>
        <dbReference type="Rhea" id="RHEA:79699"/>
        <dbReference type="ChEBI" id="CHEBI:15377"/>
        <dbReference type="ChEBI" id="CHEBI:15378"/>
        <dbReference type="ChEBI" id="CHEBI:43474"/>
        <dbReference type="ChEBI" id="CHEBI:74946"/>
        <dbReference type="ChEBI" id="CHEBI:77983"/>
        <dbReference type="EC" id="3.6.1.52"/>
    </reaction>
    <physiologicalReaction direction="left-to-right" evidence="6">
        <dbReference type="Rhea" id="RHEA:79700"/>
    </physiologicalReaction>
</comment>